<keyword evidence="1" id="KW-0472">Membrane</keyword>
<proteinExistence type="predicted"/>
<keyword evidence="1" id="KW-0812">Transmembrane</keyword>
<evidence type="ECO:0000313" key="3">
    <source>
        <dbReference type="Proteomes" id="UP000001946"/>
    </source>
</evidence>
<dbReference type="CDD" id="cd09846">
    <property type="entry name" value="DUF1312"/>
    <property type="match status" value="1"/>
</dbReference>
<dbReference type="Pfam" id="PF07009">
    <property type="entry name" value="NusG_II"/>
    <property type="match status" value="1"/>
</dbReference>
<dbReference type="InterPro" id="IPR038690">
    <property type="entry name" value="NusG_2_sf"/>
</dbReference>
<dbReference type="eggNOG" id="COG5341">
    <property type="taxonomic scope" value="Bacteria"/>
</dbReference>
<organism evidence="2 3">
    <name type="scientific">Desulfitobacterium hafniense (strain Y51)</name>
    <dbReference type="NCBI Taxonomy" id="138119"/>
    <lineage>
        <taxon>Bacteria</taxon>
        <taxon>Bacillati</taxon>
        <taxon>Bacillota</taxon>
        <taxon>Clostridia</taxon>
        <taxon>Eubacteriales</taxon>
        <taxon>Desulfitobacteriaceae</taxon>
        <taxon>Desulfitobacterium</taxon>
    </lineage>
</organism>
<dbReference type="EMBL" id="AP008230">
    <property type="protein sequence ID" value="BAE82639.1"/>
    <property type="molecule type" value="Genomic_DNA"/>
</dbReference>
<dbReference type="KEGG" id="dsy:DSY0850"/>
<dbReference type="Gene3D" id="2.60.320.10">
    <property type="entry name" value="N-utilization substance G protein NusG, insert domain"/>
    <property type="match status" value="1"/>
</dbReference>
<dbReference type="Proteomes" id="UP000001946">
    <property type="component" value="Chromosome"/>
</dbReference>
<dbReference type="HOGENOM" id="CLU_130936_1_2_9"/>
<evidence type="ECO:0000256" key="1">
    <source>
        <dbReference type="SAM" id="Phobius"/>
    </source>
</evidence>
<feature type="transmembrane region" description="Helical" evidence="1">
    <location>
        <begin position="26"/>
        <end position="44"/>
    </location>
</feature>
<accession>Q24ZA3</accession>
<protein>
    <submittedName>
        <fullName evidence="2">Uncharacterized protein</fullName>
    </submittedName>
</protein>
<name>Q24ZA3_DESHY</name>
<keyword evidence="3" id="KW-1185">Reference proteome</keyword>
<evidence type="ECO:0000313" key="2">
    <source>
        <dbReference type="EMBL" id="BAE82639.1"/>
    </source>
</evidence>
<gene>
    <name evidence="2" type="ordered locus">DSY0850</name>
</gene>
<reference evidence="2 3" key="1">
    <citation type="journal article" date="2006" name="J. Bacteriol.">
        <title>Complete genome sequence of the dehalorespiring bacterium Desulfitobacterium hafniense Y51 and comparison with Dehalococcoides ethenogenes 195.</title>
        <authorList>
            <person name="Nonaka H."/>
            <person name="Keresztes G."/>
            <person name="Shinoda Y."/>
            <person name="Ikenaga Y."/>
            <person name="Abe M."/>
            <person name="Naito K."/>
            <person name="Inatomi K."/>
            <person name="Furukawa K."/>
            <person name="Inui M."/>
            <person name="Yukawa H."/>
        </authorList>
    </citation>
    <scope>NUCLEOTIDE SEQUENCE [LARGE SCALE GENOMIC DNA]</scope>
    <source>
        <strain evidence="2 3">Y51</strain>
    </source>
</reference>
<dbReference type="STRING" id="138119.DSY0850"/>
<keyword evidence="1" id="KW-1133">Transmembrane helix</keyword>
<dbReference type="AlphaFoldDB" id="Q24ZA3"/>
<sequence length="145" mass="16317">MTFLLLALCNATDIEGIIMKKLEKYLIFGVLIVSGIFLGTMTLAKSETQNTNIVIVVENEVAQRIPLKVQEESQTYEFKFRDQIGYLEVKNGKVRMLEMPKEICPNSICSETGWINNATKAIVCLPNKIIVTIQGVDDSSREEML</sequence>